<evidence type="ECO:0000256" key="5">
    <source>
        <dbReference type="ARBA" id="ARBA00022692"/>
    </source>
</evidence>
<evidence type="ECO:0000256" key="4">
    <source>
        <dbReference type="ARBA" id="ARBA00022670"/>
    </source>
</evidence>
<dbReference type="PANTHER" id="PTHR39188">
    <property type="entry name" value="MEMBRANE-ASSOCIATED ZINC METALLOPROTEASE M50B"/>
    <property type="match status" value="1"/>
</dbReference>
<evidence type="ECO:0000256" key="10">
    <source>
        <dbReference type="ARBA" id="ARBA00023049"/>
    </source>
</evidence>
<dbReference type="KEGG" id="rama:IDM48_06285"/>
<keyword evidence="15" id="KW-1185">Reference proteome</keyword>
<feature type="transmembrane region" description="Helical" evidence="12">
    <location>
        <begin position="82"/>
        <end position="99"/>
    </location>
</feature>
<keyword evidence="6" id="KW-0479">Metal-binding</keyword>
<keyword evidence="8" id="KW-0862">Zinc</keyword>
<feature type="transmembrane region" description="Helical" evidence="12">
    <location>
        <begin position="210"/>
        <end position="228"/>
    </location>
</feature>
<evidence type="ECO:0000256" key="9">
    <source>
        <dbReference type="ARBA" id="ARBA00022989"/>
    </source>
</evidence>
<dbReference type="GO" id="GO:0006508">
    <property type="term" value="P:proteolysis"/>
    <property type="evidence" value="ECO:0007669"/>
    <property type="project" value="UniProtKB-KW"/>
</dbReference>
<keyword evidence="9 12" id="KW-1133">Transmembrane helix</keyword>
<dbReference type="Proteomes" id="UP000516421">
    <property type="component" value="Chromosome"/>
</dbReference>
<gene>
    <name evidence="14" type="ORF">IDM48_06285</name>
</gene>
<evidence type="ECO:0000256" key="6">
    <source>
        <dbReference type="ARBA" id="ARBA00022723"/>
    </source>
</evidence>
<keyword evidence="7" id="KW-0378">Hydrolase</keyword>
<evidence type="ECO:0000256" key="12">
    <source>
        <dbReference type="SAM" id="Phobius"/>
    </source>
</evidence>
<evidence type="ECO:0000256" key="3">
    <source>
        <dbReference type="ARBA" id="ARBA00007931"/>
    </source>
</evidence>
<dbReference type="PANTHER" id="PTHR39188:SF3">
    <property type="entry name" value="STAGE IV SPORULATION PROTEIN FB"/>
    <property type="match status" value="1"/>
</dbReference>
<evidence type="ECO:0000256" key="8">
    <source>
        <dbReference type="ARBA" id="ARBA00022833"/>
    </source>
</evidence>
<protein>
    <recommendedName>
        <fullName evidence="13">Peptidase M50 domain-containing protein</fullName>
    </recommendedName>
</protein>
<dbReference type="GO" id="GO:0016020">
    <property type="term" value="C:membrane"/>
    <property type="evidence" value="ECO:0007669"/>
    <property type="project" value="UniProtKB-SubCell"/>
</dbReference>
<feature type="transmembrane region" description="Helical" evidence="12">
    <location>
        <begin position="21"/>
        <end position="38"/>
    </location>
</feature>
<comment type="subcellular location">
    <subcellularLocation>
        <location evidence="2">Membrane</location>
        <topology evidence="2">Multi-pass membrane protein</topology>
    </subcellularLocation>
</comment>
<feature type="domain" description="Peptidase M50" evidence="13">
    <location>
        <begin position="138"/>
        <end position="189"/>
    </location>
</feature>
<dbReference type="GO" id="GO:0008237">
    <property type="term" value="F:metallopeptidase activity"/>
    <property type="evidence" value="ECO:0007669"/>
    <property type="project" value="UniProtKB-KW"/>
</dbReference>
<dbReference type="GO" id="GO:0046872">
    <property type="term" value="F:metal ion binding"/>
    <property type="evidence" value="ECO:0007669"/>
    <property type="project" value="UniProtKB-KW"/>
</dbReference>
<feature type="transmembrane region" description="Helical" evidence="12">
    <location>
        <begin position="50"/>
        <end position="70"/>
    </location>
</feature>
<feature type="transmembrane region" description="Helical" evidence="12">
    <location>
        <begin position="182"/>
        <end position="203"/>
    </location>
</feature>
<evidence type="ECO:0000256" key="11">
    <source>
        <dbReference type="ARBA" id="ARBA00023136"/>
    </source>
</evidence>
<dbReference type="Pfam" id="PF02163">
    <property type="entry name" value="Peptidase_M50"/>
    <property type="match status" value="1"/>
</dbReference>
<dbReference type="InterPro" id="IPR008915">
    <property type="entry name" value="Peptidase_M50"/>
</dbReference>
<comment type="cofactor">
    <cofactor evidence="1">
        <name>Zn(2+)</name>
        <dbReference type="ChEBI" id="CHEBI:29105"/>
    </cofactor>
</comment>
<dbReference type="EMBL" id="CP061538">
    <property type="protein sequence ID" value="QNV39037.1"/>
    <property type="molecule type" value="Genomic_DNA"/>
</dbReference>
<comment type="similarity">
    <text evidence="3">Belongs to the peptidase M50B family.</text>
</comment>
<reference evidence="14 15" key="1">
    <citation type="submission" date="2020-09" db="EMBL/GenBank/DDBJ databases">
        <title>Investigation of environmental microbe.</title>
        <authorList>
            <person name="Ou Y."/>
            <person name="Kang Q."/>
        </authorList>
    </citation>
    <scope>NUCLEOTIDE SEQUENCE [LARGE SCALE GENOMIC DNA]</scope>
    <source>
        <strain evidence="14 15">KJZ-9</strain>
    </source>
</reference>
<name>A0A7H2BH91_9MICC</name>
<evidence type="ECO:0000256" key="7">
    <source>
        <dbReference type="ARBA" id="ARBA00022801"/>
    </source>
</evidence>
<keyword evidence="11 12" id="KW-0472">Membrane</keyword>
<evidence type="ECO:0000256" key="2">
    <source>
        <dbReference type="ARBA" id="ARBA00004141"/>
    </source>
</evidence>
<evidence type="ECO:0000313" key="14">
    <source>
        <dbReference type="EMBL" id="QNV39037.1"/>
    </source>
</evidence>
<keyword evidence="5 12" id="KW-0812">Transmembrane</keyword>
<sequence length="383" mass="41240">MEKSLGLKIMKVRGVPVYLKPSWFVLMLVVSLGYGLFLQSLSSSSGLRPFIISSVLAILVALGVLIHEVAHAVVGLARGQKVLYISLTLWGGVTKLTPGTAVSSFLVSMAGPLVNLLFAGLLWLIAGLLGPSAWGLGFLLAAQANFFISLFNLVPAYPLDGGHALEALITHFTRLRSQGVKYTAWVTLMIIPIFIAAFIYFGLTSSMVNLAILVMVCSYLWSAGFPALTSVGNQSSSSDRLRVENICQSAVFVQENEQIVDVASGWDGHSSLLVGSPEHSSSWVPAEALRSAISSGQLNEPIAQLAVPLGVGIPLSGTRLDTLDYFNGAVFSAQQDYYIRGEVPLAYPVVDRHRIVGLLIHRTIAQALYEESSYLRRTYPAGN</sequence>
<organism evidence="14 15">
    <name type="scientific">Rothia amarae</name>
    <dbReference type="NCBI Taxonomy" id="169480"/>
    <lineage>
        <taxon>Bacteria</taxon>
        <taxon>Bacillati</taxon>
        <taxon>Actinomycetota</taxon>
        <taxon>Actinomycetes</taxon>
        <taxon>Micrococcales</taxon>
        <taxon>Micrococcaceae</taxon>
        <taxon>Rothia</taxon>
    </lineage>
</organism>
<evidence type="ECO:0000259" key="13">
    <source>
        <dbReference type="Pfam" id="PF02163"/>
    </source>
</evidence>
<evidence type="ECO:0000256" key="1">
    <source>
        <dbReference type="ARBA" id="ARBA00001947"/>
    </source>
</evidence>
<dbReference type="RefSeq" id="WP_145174654.1">
    <property type="nucleotide sequence ID" value="NZ_CP061538.1"/>
</dbReference>
<dbReference type="AlphaFoldDB" id="A0A7H2BH91"/>
<evidence type="ECO:0000313" key="15">
    <source>
        <dbReference type="Proteomes" id="UP000516421"/>
    </source>
</evidence>
<keyword evidence="10" id="KW-0482">Metalloprotease</keyword>
<accession>A0A7H2BH91</accession>
<proteinExistence type="inferred from homology"/>
<keyword evidence="4" id="KW-0645">Protease</keyword>